<name>A0A6A0H749_HYAAZ</name>
<feature type="region of interest" description="Disordered" evidence="7">
    <location>
        <begin position="138"/>
        <end position="215"/>
    </location>
</feature>
<dbReference type="PANTHER" id="PTHR23235:SF142">
    <property type="entry name" value="ZINC FINGER PROTEIN 384"/>
    <property type="match status" value="1"/>
</dbReference>
<evidence type="ECO:0000256" key="1">
    <source>
        <dbReference type="ARBA" id="ARBA00022723"/>
    </source>
</evidence>
<protein>
    <recommendedName>
        <fullName evidence="8">C2H2-type domain-containing protein</fullName>
    </recommendedName>
</protein>
<comment type="caution">
    <text evidence="9">The sequence shown here is derived from an EMBL/GenBank/DDBJ whole genome shotgun (WGS) entry which is preliminary data.</text>
</comment>
<dbReference type="FunFam" id="3.30.160.60:FF:001839">
    <property type="entry name" value="Uncharacterized protein"/>
    <property type="match status" value="1"/>
</dbReference>
<proteinExistence type="predicted"/>
<dbReference type="GO" id="GO:0045893">
    <property type="term" value="P:positive regulation of DNA-templated transcription"/>
    <property type="evidence" value="ECO:0007669"/>
    <property type="project" value="UniProtKB-ARBA"/>
</dbReference>
<dbReference type="SUPFAM" id="SSF57667">
    <property type="entry name" value="beta-beta-alpha zinc fingers"/>
    <property type="match status" value="3"/>
</dbReference>
<keyword evidence="1" id="KW-0479">Metal-binding</keyword>
<dbReference type="Proteomes" id="UP000711488">
    <property type="component" value="Unassembled WGS sequence"/>
</dbReference>
<evidence type="ECO:0000256" key="5">
    <source>
        <dbReference type="ARBA" id="ARBA00023242"/>
    </source>
</evidence>
<accession>A0A6A0H749</accession>
<keyword evidence="2" id="KW-0677">Repeat</keyword>
<dbReference type="AlphaFoldDB" id="A0A6A0H749"/>
<feature type="domain" description="C2H2-type" evidence="8">
    <location>
        <begin position="295"/>
        <end position="322"/>
    </location>
</feature>
<feature type="compositionally biased region" description="Basic and acidic residues" evidence="7">
    <location>
        <begin position="164"/>
        <end position="174"/>
    </location>
</feature>
<dbReference type="GO" id="GO:0000981">
    <property type="term" value="F:DNA-binding transcription factor activity, RNA polymerase II-specific"/>
    <property type="evidence" value="ECO:0007669"/>
    <property type="project" value="TreeGrafter"/>
</dbReference>
<dbReference type="GO" id="GO:0005694">
    <property type="term" value="C:chromosome"/>
    <property type="evidence" value="ECO:0007669"/>
    <property type="project" value="UniProtKB-ARBA"/>
</dbReference>
<evidence type="ECO:0000259" key="8">
    <source>
        <dbReference type="PROSITE" id="PS50157"/>
    </source>
</evidence>
<evidence type="ECO:0000256" key="4">
    <source>
        <dbReference type="ARBA" id="ARBA00022833"/>
    </source>
</evidence>
<evidence type="ECO:0000256" key="6">
    <source>
        <dbReference type="PROSITE-ProRule" id="PRU00042"/>
    </source>
</evidence>
<dbReference type="InterPro" id="IPR013087">
    <property type="entry name" value="Znf_C2H2_type"/>
</dbReference>
<keyword evidence="3 6" id="KW-0863">Zinc-finger</keyword>
<evidence type="ECO:0000313" key="9">
    <source>
        <dbReference type="EMBL" id="KAA0201563.1"/>
    </source>
</evidence>
<reference evidence="9" key="1">
    <citation type="submission" date="2014-08" db="EMBL/GenBank/DDBJ databases">
        <authorList>
            <person name="Murali S."/>
            <person name="Richards S."/>
            <person name="Bandaranaike D."/>
            <person name="Bellair M."/>
            <person name="Blankenburg K."/>
            <person name="Chao H."/>
            <person name="Dinh H."/>
            <person name="Doddapaneni H."/>
            <person name="Dugan-Rocha S."/>
            <person name="Elkadiri S."/>
            <person name="Gnanaolivu R."/>
            <person name="Hughes D."/>
            <person name="Lee S."/>
            <person name="Li M."/>
            <person name="Ming W."/>
            <person name="Munidasa M."/>
            <person name="Muniz J."/>
            <person name="Nguyen L."/>
            <person name="Osuji N."/>
            <person name="Pu L.-L."/>
            <person name="Puazo M."/>
            <person name="Skinner E."/>
            <person name="Qu C."/>
            <person name="Quiroz J."/>
            <person name="Raj R."/>
            <person name="Weissenberger G."/>
            <person name="Xin Y."/>
            <person name="Zou X."/>
            <person name="Han Y."/>
            <person name="Worley K."/>
            <person name="Muzny D."/>
            <person name="Gibbs R."/>
        </authorList>
    </citation>
    <scope>NUCLEOTIDE SEQUENCE</scope>
    <source>
        <strain evidence="9">HAZT.00-mixed</strain>
        <tissue evidence="9">Whole organism</tissue>
    </source>
</reference>
<dbReference type="GO" id="GO:0000978">
    <property type="term" value="F:RNA polymerase II cis-regulatory region sequence-specific DNA binding"/>
    <property type="evidence" value="ECO:0007669"/>
    <property type="project" value="TreeGrafter"/>
</dbReference>
<evidence type="ECO:0000256" key="3">
    <source>
        <dbReference type="ARBA" id="ARBA00022771"/>
    </source>
</evidence>
<dbReference type="GO" id="GO:0008270">
    <property type="term" value="F:zinc ion binding"/>
    <property type="evidence" value="ECO:0007669"/>
    <property type="project" value="UniProtKB-KW"/>
</dbReference>
<dbReference type="FunFam" id="3.30.160.60:FF:001732">
    <property type="entry name" value="Zgc:162936"/>
    <property type="match status" value="1"/>
</dbReference>
<evidence type="ECO:0000256" key="7">
    <source>
        <dbReference type="SAM" id="MobiDB-lite"/>
    </source>
</evidence>
<feature type="domain" description="C2H2-type" evidence="8">
    <location>
        <begin position="78"/>
        <end position="106"/>
    </location>
</feature>
<reference evidence="9" key="2">
    <citation type="journal article" date="2018" name="Environ. Sci. Technol.">
        <title>The Toxicogenome of Hyalella azteca: A Model for Sediment Ecotoxicology and Evolutionary Toxicology.</title>
        <authorList>
            <person name="Poynton H.C."/>
            <person name="Hasenbein S."/>
            <person name="Benoit J.B."/>
            <person name="Sepulveda M.S."/>
            <person name="Poelchau M.F."/>
            <person name="Hughes D.S.T."/>
            <person name="Murali S.C."/>
            <person name="Chen S."/>
            <person name="Glastad K.M."/>
            <person name="Goodisman M.A.D."/>
            <person name="Werren J.H."/>
            <person name="Vineis J.H."/>
            <person name="Bowen J.L."/>
            <person name="Friedrich M."/>
            <person name="Jones J."/>
            <person name="Robertson H.M."/>
            <person name="Feyereisen R."/>
            <person name="Mechler-Hickson A."/>
            <person name="Mathers N."/>
            <person name="Lee C.E."/>
            <person name="Colbourne J.K."/>
            <person name="Biales A."/>
            <person name="Johnston J.S."/>
            <person name="Wellborn G.A."/>
            <person name="Rosendale A.J."/>
            <person name="Cridge A.G."/>
            <person name="Munoz-Torres M.C."/>
            <person name="Bain P.A."/>
            <person name="Manny A.R."/>
            <person name="Major K.M."/>
            <person name="Lambert F.N."/>
            <person name="Vulpe C.D."/>
            <person name="Tuck P."/>
            <person name="Blalock B.J."/>
            <person name="Lin Y.Y."/>
            <person name="Smith M.E."/>
            <person name="Ochoa-Acuna H."/>
            <person name="Chen M.M."/>
            <person name="Childers C.P."/>
            <person name="Qu J."/>
            <person name="Dugan S."/>
            <person name="Lee S.L."/>
            <person name="Chao H."/>
            <person name="Dinh H."/>
            <person name="Han Y."/>
            <person name="Doddapaneni H."/>
            <person name="Worley K.C."/>
            <person name="Muzny D.M."/>
            <person name="Gibbs R.A."/>
            <person name="Richards S."/>
        </authorList>
    </citation>
    <scope>NUCLEOTIDE SEQUENCE</scope>
    <source>
        <strain evidence="9">HAZT.00-mixed</strain>
        <tissue evidence="9">Whole organism</tissue>
    </source>
</reference>
<keyword evidence="4" id="KW-0862">Zinc</keyword>
<dbReference type="Gene3D" id="3.30.160.60">
    <property type="entry name" value="Classic Zinc Finger"/>
    <property type="match status" value="5"/>
</dbReference>
<evidence type="ECO:0000256" key="2">
    <source>
        <dbReference type="ARBA" id="ARBA00022737"/>
    </source>
</evidence>
<organism evidence="9">
    <name type="scientific">Hyalella azteca</name>
    <name type="common">Amphipod</name>
    <dbReference type="NCBI Taxonomy" id="294128"/>
    <lineage>
        <taxon>Eukaryota</taxon>
        <taxon>Metazoa</taxon>
        <taxon>Ecdysozoa</taxon>
        <taxon>Arthropoda</taxon>
        <taxon>Crustacea</taxon>
        <taxon>Multicrustacea</taxon>
        <taxon>Malacostraca</taxon>
        <taxon>Eumalacostraca</taxon>
        <taxon>Peracarida</taxon>
        <taxon>Amphipoda</taxon>
        <taxon>Senticaudata</taxon>
        <taxon>Talitrida</taxon>
        <taxon>Talitroidea</taxon>
        <taxon>Hyalellidae</taxon>
        <taxon>Hyalella</taxon>
    </lineage>
</organism>
<dbReference type="PROSITE" id="PS50157">
    <property type="entry name" value="ZINC_FINGER_C2H2_2"/>
    <property type="match status" value="4"/>
</dbReference>
<keyword evidence="5" id="KW-0539">Nucleus</keyword>
<dbReference type="EMBL" id="JQDR03005384">
    <property type="protein sequence ID" value="KAA0201563.1"/>
    <property type="molecule type" value="Genomic_DNA"/>
</dbReference>
<sequence>MDGASSGSSSTTTTVTVAAVPSTNIVANSSIVGAIIPTSTAKRMCLGNFATTAAAASPASATTAGAGATPATGASNQLTCPHCYRNTFRQTSDLKRHIRIHTGEKPYQCSSCPYKASRKDLLHTHCAKIHNYGFTSASKSEAKETIKEEKESSKKKWTASSNSESKEWECRREELAEDLGGSQGSGSGVCTSPGVGETSLPPASGDGSDNGSDAVATSIPLPTHLTITKSGGSFSSILHQCPSCSYTTSRTDSMEIHLRTHSGEKPFACVYCSYRTARKWSLSVHLKTHTGEKPYHCPNCQYRAARKDVLNAHLKTHLQVKREADEQVD</sequence>
<feature type="domain" description="C2H2-type" evidence="8">
    <location>
        <begin position="267"/>
        <end position="294"/>
    </location>
</feature>
<feature type="compositionally biased region" description="Basic and acidic residues" evidence="7">
    <location>
        <begin position="140"/>
        <end position="154"/>
    </location>
</feature>
<reference evidence="9" key="3">
    <citation type="submission" date="2019-06" db="EMBL/GenBank/DDBJ databases">
        <authorList>
            <person name="Poynton C."/>
            <person name="Hasenbein S."/>
            <person name="Benoit J.B."/>
            <person name="Sepulveda M.S."/>
            <person name="Poelchau M.F."/>
            <person name="Murali S.C."/>
            <person name="Chen S."/>
            <person name="Glastad K.M."/>
            <person name="Werren J.H."/>
            <person name="Vineis J.H."/>
            <person name="Bowen J.L."/>
            <person name="Friedrich M."/>
            <person name="Jones J."/>
            <person name="Robertson H.M."/>
            <person name="Feyereisen R."/>
            <person name="Mechler-Hickson A."/>
            <person name="Mathers N."/>
            <person name="Lee C.E."/>
            <person name="Colbourne J.K."/>
            <person name="Biales A."/>
            <person name="Johnston J.S."/>
            <person name="Wellborn G.A."/>
            <person name="Rosendale A.J."/>
            <person name="Cridge A.G."/>
            <person name="Munoz-Torres M.C."/>
            <person name="Bain P.A."/>
            <person name="Manny A.R."/>
            <person name="Major K.M."/>
            <person name="Lambert F.N."/>
            <person name="Vulpe C.D."/>
            <person name="Tuck P."/>
            <person name="Blalock B.J."/>
            <person name="Lin Y.-Y."/>
            <person name="Smith M.E."/>
            <person name="Ochoa-Acuna H."/>
            <person name="Chen M.-J.M."/>
            <person name="Childers C.P."/>
            <person name="Qu J."/>
            <person name="Dugan S."/>
            <person name="Lee S.L."/>
            <person name="Chao H."/>
            <person name="Dinh H."/>
            <person name="Han Y."/>
            <person name="Doddapaneni H."/>
            <person name="Worley K.C."/>
            <person name="Muzny D.M."/>
            <person name="Gibbs R.A."/>
            <person name="Richards S."/>
        </authorList>
    </citation>
    <scope>NUCLEOTIDE SEQUENCE</scope>
    <source>
        <strain evidence="9">HAZT.00-mixed</strain>
        <tissue evidence="9">Whole organism</tissue>
    </source>
</reference>
<dbReference type="PANTHER" id="PTHR23235">
    <property type="entry name" value="KRUEPPEL-LIKE TRANSCRIPTION FACTOR"/>
    <property type="match status" value="1"/>
</dbReference>
<dbReference type="InterPro" id="IPR036236">
    <property type="entry name" value="Znf_C2H2_sf"/>
</dbReference>
<feature type="domain" description="C2H2-type" evidence="8">
    <location>
        <begin position="239"/>
        <end position="266"/>
    </location>
</feature>
<dbReference type="SMART" id="SM00355">
    <property type="entry name" value="ZnF_C2H2"/>
    <property type="match status" value="5"/>
</dbReference>
<gene>
    <name evidence="9" type="ORF">HAZT_HAZT008703</name>
</gene>